<comment type="caution">
    <text evidence="12">The sequence shown here is derived from an EMBL/GenBank/DDBJ whole genome shotgun (WGS) entry which is preliminary data.</text>
</comment>
<sequence>MSVHGPGARLAEVLTSVGAITDPAWHRAIRAVPRAPFIPDTVWVSSRDRPGWYRPITSDDPECPTWADADWSLITQVDDGVPAGEDGWSRLPTSSISQPSLVVAMLQALDARDGQRVLEIGTGTGYNTALLCERLGDERVTSVEIDPEVADSAHRALGKLGYRPRLVVGDGVLGVPDGAPYDRLLATVAAHDVPTAWIGQVRPGGVIVTPWSTWFSPGVLLRLEVAGDGGASGRFVGEADFMMLRSQRSRSPFGEWREYVDENDPAAVAGRTRTNPRWIAYRNDGWRLVAGHLVPGVDFVSYEAADGSGEASVYVFDRGLGTGSWALGEYSPREDSWETSVRGPRDLWAEIGAAWRVWQRAGRPGRDRLGLTVTPEGAQVLWADVPERTLTTA</sequence>
<evidence type="ECO:0000256" key="11">
    <source>
        <dbReference type="ARBA" id="ARBA00031350"/>
    </source>
</evidence>
<evidence type="ECO:0000313" key="13">
    <source>
        <dbReference type="Proteomes" id="UP001596540"/>
    </source>
</evidence>
<gene>
    <name evidence="12" type="ORF">ACFQRF_13235</name>
</gene>
<proteinExistence type="inferred from homology"/>
<evidence type="ECO:0000256" key="4">
    <source>
        <dbReference type="ARBA" id="ARBA00013346"/>
    </source>
</evidence>
<dbReference type="GO" id="GO:0032259">
    <property type="term" value="P:methylation"/>
    <property type="evidence" value="ECO:0007669"/>
    <property type="project" value="UniProtKB-KW"/>
</dbReference>
<evidence type="ECO:0000256" key="9">
    <source>
        <dbReference type="ARBA" id="ARBA00030757"/>
    </source>
</evidence>
<accession>A0ABW2KFA9</accession>
<dbReference type="EMBL" id="JBHTBH010000005">
    <property type="protein sequence ID" value="MFC7328709.1"/>
    <property type="molecule type" value="Genomic_DNA"/>
</dbReference>
<dbReference type="PANTHER" id="PTHR11579">
    <property type="entry name" value="PROTEIN-L-ISOASPARTATE O-METHYLTRANSFERASE"/>
    <property type="match status" value="1"/>
</dbReference>
<comment type="similarity">
    <text evidence="2">Belongs to the methyltransferase superfamily. L-isoaspartyl/D-aspartyl protein methyltransferase family.</text>
</comment>
<evidence type="ECO:0000313" key="12">
    <source>
        <dbReference type="EMBL" id="MFC7328709.1"/>
    </source>
</evidence>
<reference evidence="13" key="1">
    <citation type="journal article" date="2019" name="Int. J. Syst. Evol. Microbiol.">
        <title>The Global Catalogue of Microorganisms (GCM) 10K type strain sequencing project: providing services to taxonomists for standard genome sequencing and annotation.</title>
        <authorList>
            <consortium name="The Broad Institute Genomics Platform"/>
            <consortium name="The Broad Institute Genome Sequencing Center for Infectious Disease"/>
            <person name="Wu L."/>
            <person name="Ma J."/>
        </authorList>
    </citation>
    <scope>NUCLEOTIDE SEQUENCE [LARGE SCALE GENOMIC DNA]</scope>
    <source>
        <strain evidence="13">CGMCC 4.7382</strain>
    </source>
</reference>
<organism evidence="12 13">
    <name type="scientific">Marinactinospora rubrisoli</name>
    <dbReference type="NCBI Taxonomy" id="2715399"/>
    <lineage>
        <taxon>Bacteria</taxon>
        <taxon>Bacillati</taxon>
        <taxon>Actinomycetota</taxon>
        <taxon>Actinomycetes</taxon>
        <taxon>Streptosporangiales</taxon>
        <taxon>Nocardiopsidaceae</taxon>
        <taxon>Marinactinospora</taxon>
    </lineage>
</organism>
<dbReference type="GO" id="GO:0008168">
    <property type="term" value="F:methyltransferase activity"/>
    <property type="evidence" value="ECO:0007669"/>
    <property type="project" value="UniProtKB-KW"/>
</dbReference>
<dbReference type="InterPro" id="IPR000682">
    <property type="entry name" value="PCMT"/>
</dbReference>
<protein>
    <recommendedName>
        <fullName evidence="4">Protein-L-isoaspartate O-methyltransferase</fullName>
        <ecNumber evidence="3">2.1.1.77</ecNumber>
    </recommendedName>
    <alternativeName>
        <fullName evidence="11">L-isoaspartyl protein carboxyl methyltransferase</fullName>
    </alternativeName>
    <alternativeName>
        <fullName evidence="9">Protein L-isoaspartyl methyltransferase</fullName>
    </alternativeName>
    <alternativeName>
        <fullName evidence="10">Protein-beta-aspartate methyltransferase</fullName>
    </alternativeName>
</protein>
<keyword evidence="5" id="KW-0963">Cytoplasm</keyword>
<keyword evidence="13" id="KW-1185">Reference proteome</keyword>
<dbReference type="RefSeq" id="WP_379871355.1">
    <property type="nucleotide sequence ID" value="NZ_JBHTBH010000005.1"/>
</dbReference>
<comment type="subcellular location">
    <subcellularLocation>
        <location evidence="1">Cytoplasm</location>
    </subcellularLocation>
</comment>
<dbReference type="Gene3D" id="3.40.50.150">
    <property type="entry name" value="Vaccinia Virus protein VP39"/>
    <property type="match status" value="1"/>
</dbReference>
<name>A0ABW2KFA9_9ACTN</name>
<dbReference type="PANTHER" id="PTHR11579:SF0">
    <property type="entry name" value="PROTEIN-L-ISOASPARTATE(D-ASPARTATE) O-METHYLTRANSFERASE"/>
    <property type="match status" value="1"/>
</dbReference>
<evidence type="ECO:0000256" key="6">
    <source>
        <dbReference type="ARBA" id="ARBA00022603"/>
    </source>
</evidence>
<evidence type="ECO:0000256" key="10">
    <source>
        <dbReference type="ARBA" id="ARBA00031323"/>
    </source>
</evidence>
<evidence type="ECO:0000256" key="8">
    <source>
        <dbReference type="ARBA" id="ARBA00022691"/>
    </source>
</evidence>
<evidence type="ECO:0000256" key="2">
    <source>
        <dbReference type="ARBA" id="ARBA00005369"/>
    </source>
</evidence>
<keyword evidence="8" id="KW-0949">S-adenosyl-L-methionine</keyword>
<dbReference type="Proteomes" id="UP001596540">
    <property type="component" value="Unassembled WGS sequence"/>
</dbReference>
<dbReference type="CDD" id="cd02440">
    <property type="entry name" value="AdoMet_MTases"/>
    <property type="match status" value="1"/>
</dbReference>
<keyword evidence="6 12" id="KW-0489">Methyltransferase</keyword>
<evidence type="ECO:0000256" key="7">
    <source>
        <dbReference type="ARBA" id="ARBA00022679"/>
    </source>
</evidence>
<dbReference type="SUPFAM" id="SSF53335">
    <property type="entry name" value="S-adenosyl-L-methionine-dependent methyltransferases"/>
    <property type="match status" value="1"/>
</dbReference>
<evidence type="ECO:0000256" key="3">
    <source>
        <dbReference type="ARBA" id="ARBA00011890"/>
    </source>
</evidence>
<keyword evidence="7" id="KW-0808">Transferase</keyword>
<dbReference type="Pfam" id="PF01135">
    <property type="entry name" value="PCMT"/>
    <property type="match status" value="1"/>
</dbReference>
<dbReference type="EC" id="2.1.1.77" evidence="3"/>
<evidence type="ECO:0000256" key="1">
    <source>
        <dbReference type="ARBA" id="ARBA00004496"/>
    </source>
</evidence>
<dbReference type="InterPro" id="IPR029063">
    <property type="entry name" value="SAM-dependent_MTases_sf"/>
</dbReference>
<evidence type="ECO:0000256" key="5">
    <source>
        <dbReference type="ARBA" id="ARBA00022490"/>
    </source>
</evidence>